<dbReference type="InterPro" id="IPR014001">
    <property type="entry name" value="Helicase_ATP-bd"/>
</dbReference>
<evidence type="ECO:0000256" key="3">
    <source>
        <dbReference type="SAM" id="Coils"/>
    </source>
</evidence>
<reference evidence="5 6" key="1">
    <citation type="journal article" date="2019" name="Environ. Microbiol.">
        <title>Species interactions and distinct microbial communities in high Arctic permafrost affected cryosols are associated with the CH4 and CO2 gas fluxes.</title>
        <authorList>
            <person name="Altshuler I."/>
            <person name="Hamel J."/>
            <person name="Turney S."/>
            <person name="Magnuson E."/>
            <person name="Levesque R."/>
            <person name="Greer C."/>
            <person name="Whyte L.G."/>
        </authorList>
    </citation>
    <scope>NUCLEOTIDE SEQUENCE [LARGE SCALE GENOMIC DNA]</scope>
    <source>
        <strain evidence="5 6">S9.3B</strain>
    </source>
</reference>
<evidence type="ECO:0000313" key="6">
    <source>
        <dbReference type="Proteomes" id="UP000317078"/>
    </source>
</evidence>
<dbReference type="InterPro" id="IPR027417">
    <property type="entry name" value="P-loop_NTPase"/>
</dbReference>
<dbReference type="SUPFAM" id="SSF53335">
    <property type="entry name" value="S-adenosyl-L-methionine-dependent methyltransferases"/>
    <property type="match status" value="1"/>
</dbReference>
<dbReference type="EMBL" id="RCZP01000011">
    <property type="protein sequence ID" value="TPG55907.1"/>
    <property type="molecule type" value="Genomic_DNA"/>
</dbReference>
<dbReference type="InterPro" id="IPR003356">
    <property type="entry name" value="DNA_methylase_A-5"/>
</dbReference>
<comment type="similarity">
    <text evidence="1">Belongs to the N(4)/N(6)-methyltransferase family.</text>
</comment>
<sequence length="1694" mass="185622">MAKTAPASAQLSLFDSTALTSPFGLFGGGNGGLLPALGEDDDEDDAPKAPIAPAIPRVVARDFRLAGDRGLAAGWKARAADNLAAIRLLQRIEGETRPATAEEQAVLARFVGYGAGDLANTLFRRPGEAWREGWAEQGDGLEQAVSAAELASLSRCTQYAHFTPEYVVRAVWAGLARMGFQRGSILEPGCGTGQFLALRPEGIEDCSAVTGIEMDPITARIAALLYPKAWIRNEDFTRAKLGESFDLAVGNPPFSDRTVRAEDPAGKLGLKLHDYFIARAVERLRPGGLAAFVTSHGTMDKVDPKAREHIAGMADLVGAIRLPAGAFAAAAGTDVVVDVLFLQRRERGAATNGVEWAHLAEVVPAEDGEAAIHVNAYFAAHPEMVLGRHGWTSSQFGLTYDCARDGRDLEAALAEATARLPEGIHQPPHAATAPVRVARPTLQVGTAAEGATVKEGSYLLGDNGTLLQVVDGRAEEVAVKSGKGTVGLFAKHARIIRGLIPVRDAVREVIRAQERDEPFGAAQVRLRAAYGAFVRSFGPINLTNVSTSTDEATGEVRESVRRPNLQPFLDDPDSWLVSSIEEYDLESGEATKGPIFTDRVIHAPAEPVIVSAADALAVTLAERAVVDLDRIGELIGRDRATVLADLGDTVFLDPGLTTEGFEAWQTADEYLSGHVRRKLAAARAASVLDERYARNVTALERVQPEDLRPSDITARLGAPWLPATDIADFIREVMGVTTMVRHTVEVAHWSIEISRFAGEASATSEWGTHRRHAGELLDDALNASIPQIWDVWRDEQGEHRQINAQETEAAKDKLAKIKGAFERWVWTDSDRAERLVRLYNDAFNSLVPRHFSGEHLQLPGASSVIGLRAHQKRVIWRIIASGQTYIAHAVGAGKTFTIAAAVMEQKRLGLIGKAMLTVPGHCLAQASREFLQLYPGARILVADETNFSKDKRGRFLARAATANWDCIIITHSAFKFIATPAEFERGLVQQQLDAYSALLERLDGDDRIARKRIERMKEGMQEKLEALSTSKDDMLTIAEIGVDQVIADEAQEFRKLSFATNMGGLKGIAPDGSQRAWDLFVKSRFVGTINPNRALILASGTPITNTLGEMFTLQRFMQPEMLEERGIQEFDAWASSFGDTRTELELQPSGNYKPVTRFSEFVNVADLIAMFRTVADVVSKDDLRQYLKLPAIAGGKRQIITAPASPAFKDYQRTLATRIAAIEARKGKPEKGQDILLSVITDGRHAAIDLRFVVPEQDDEPENKLNLLIENAFRIWSETRDRRFRKPNGSPHATPGATQMIFSDLGTEGALATRGFSAYRWIREGLIARGVPAERIAFMQDYKKSEAKQSLFNAMNNGQMDFLLGSSATMGTGVNAQRRLAALHHLDVPWLPSEIEQREGRIERQGNQNEEIGLYAYATLGSMDAQMWQNNERKARFIAAALGGDRSIRRLEDVGSQANQFAMAKAIASGDPRLMQKAGLEAELARLDRLRAAHFDDQHAVRRRVAEARSTIGRATQAIADTEADLARRVSTRGDDFRMEVEERAFTERKAGGAALLKFIRTVQFEGRKGDWDLGQIGGFPLKLEARRYRQGADLEIHLLLTRTGGEHEVRVEDDLTALGLVSRLEYDLGRFEAELAEYRRGLSEAQRQLPAYEARLGEGFEFQADLDAKHAEMAELEASLAQTGKEETLSAAA</sequence>
<dbReference type="GO" id="GO:0008170">
    <property type="term" value="F:N-methyltransferase activity"/>
    <property type="evidence" value="ECO:0007669"/>
    <property type="project" value="InterPro"/>
</dbReference>
<protein>
    <submittedName>
        <fullName evidence="5">Lactate dehydrogenase</fullName>
    </submittedName>
</protein>
<dbReference type="RefSeq" id="WP_140883824.1">
    <property type="nucleotide sequence ID" value="NZ_RCZP01000011.1"/>
</dbReference>
<dbReference type="Pfam" id="PF02384">
    <property type="entry name" value="N6_Mtase"/>
    <property type="match status" value="1"/>
</dbReference>
<accession>A0A502G1V1</accession>
<organism evidence="5 6">
    <name type="scientific">Muricoccus nepalensis</name>
    <dbReference type="NCBI Taxonomy" id="1854500"/>
    <lineage>
        <taxon>Bacteria</taxon>
        <taxon>Pseudomonadati</taxon>
        <taxon>Pseudomonadota</taxon>
        <taxon>Alphaproteobacteria</taxon>
        <taxon>Acetobacterales</taxon>
        <taxon>Roseomonadaceae</taxon>
        <taxon>Muricoccus</taxon>
    </lineage>
</organism>
<dbReference type="OrthoDB" id="9814088at2"/>
<proteinExistence type="inferred from homology"/>
<dbReference type="Proteomes" id="UP000317078">
    <property type="component" value="Unassembled WGS sequence"/>
</dbReference>
<dbReference type="GO" id="GO:0009307">
    <property type="term" value="P:DNA restriction-modification system"/>
    <property type="evidence" value="ECO:0007669"/>
    <property type="project" value="UniProtKB-KW"/>
</dbReference>
<feature type="domain" description="Helicase ATP-binding" evidence="4">
    <location>
        <begin position="863"/>
        <end position="1130"/>
    </location>
</feature>
<keyword evidence="2" id="KW-0680">Restriction system</keyword>
<dbReference type="GO" id="GO:0032259">
    <property type="term" value="P:methylation"/>
    <property type="evidence" value="ECO:0007669"/>
    <property type="project" value="InterPro"/>
</dbReference>
<dbReference type="SMART" id="SM00487">
    <property type="entry name" value="DEXDc"/>
    <property type="match status" value="1"/>
</dbReference>
<comment type="caution">
    <text evidence="5">The sequence shown here is derived from an EMBL/GenBank/DDBJ whole genome shotgun (WGS) entry which is preliminary data.</text>
</comment>
<dbReference type="InterPro" id="IPR029063">
    <property type="entry name" value="SAM-dependent_MTases_sf"/>
</dbReference>
<dbReference type="CDD" id="cd02440">
    <property type="entry name" value="AdoMet_MTases"/>
    <property type="match status" value="1"/>
</dbReference>
<feature type="coiled-coil region" evidence="3">
    <location>
        <begin position="1629"/>
        <end position="1687"/>
    </location>
</feature>
<keyword evidence="3" id="KW-0175">Coiled coil</keyword>
<evidence type="ECO:0000256" key="2">
    <source>
        <dbReference type="ARBA" id="ARBA00022747"/>
    </source>
</evidence>
<dbReference type="PANTHER" id="PTHR41313">
    <property type="entry name" value="ADENINE-SPECIFIC METHYLTRANSFERASE"/>
    <property type="match status" value="1"/>
</dbReference>
<dbReference type="PRINTS" id="PR00507">
    <property type="entry name" value="N12N6MTFRASE"/>
</dbReference>
<evidence type="ECO:0000256" key="1">
    <source>
        <dbReference type="ARBA" id="ARBA00006594"/>
    </source>
</evidence>
<dbReference type="Gene3D" id="3.40.50.150">
    <property type="entry name" value="Vaccinia Virus protein VP39"/>
    <property type="match status" value="1"/>
</dbReference>
<keyword evidence="6" id="KW-1185">Reference proteome</keyword>
<evidence type="ECO:0000313" key="5">
    <source>
        <dbReference type="EMBL" id="TPG55907.1"/>
    </source>
</evidence>
<dbReference type="SUPFAM" id="SSF52540">
    <property type="entry name" value="P-loop containing nucleoside triphosphate hydrolases"/>
    <property type="match status" value="2"/>
</dbReference>
<dbReference type="PROSITE" id="PS00092">
    <property type="entry name" value="N6_MTASE"/>
    <property type="match status" value="1"/>
</dbReference>
<dbReference type="GO" id="GO:0003677">
    <property type="term" value="F:DNA binding"/>
    <property type="evidence" value="ECO:0007669"/>
    <property type="project" value="InterPro"/>
</dbReference>
<evidence type="ECO:0000259" key="4">
    <source>
        <dbReference type="SMART" id="SM00487"/>
    </source>
</evidence>
<dbReference type="InterPro" id="IPR052933">
    <property type="entry name" value="DNA_Protect_Modify"/>
</dbReference>
<gene>
    <name evidence="5" type="ORF">EAH89_13285</name>
</gene>
<dbReference type="PANTHER" id="PTHR41313:SF1">
    <property type="entry name" value="DNA METHYLASE ADENINE-SPECIFIC DOMAIN-CONTAINING PROTEIN"/>
    <property type="match status" value="1"/>
</dbReference>
<name>A0A502G1V1_9PROT</name>
<dbReference type="Gene3D" id="3.40.50.300">
    <property type="entry name" value="P-loop containing nucleotide triphosphate hydrolases"/>
    <property type="match status" value="2"/>
</dbReference>
<dbReference type="InterPro" id="IPR002052">
    <property type="entry name" value="DNA_methylase_N6_adenine_CS"/>
</dbReference>